<organism evidence="1">
    <name type="scientific">bioreactor metagenome</name>
    <dbReference type="NCBI Taxonomy" id="1076179"/>
    <lineage>
        <taxon>unclassified sequences</taxon>
        <taxon>metagenomes</taxon>
        <taxon>ecological metagenomes</taxon>
    </lineage>
</organism>
<comment type="caution">
    <text evidence="1">The sequence shown here is derived from an EMBL/GenBank/DDBJ whole genome shotgun (WGS) entry which is preliminary data.</text>
</comment>
<dbReference type="Gene3D" id="3.40.630.190">
    <property type="entry name" value="LCP protein"/>
    <property type="match status" value="1"/>
</dbReference>
<sequence>MSVLRDIKSKATSAQDKNLKELAPYYSTNVTSSEILNLAANAYSSGAVNNVKQGQFPIIDDVNVKGGTYKDAGWVWLYDVNSVSVLKDFIFKDIDMKDNDYLKDNSKIELNY</sequence>
<evidence type="ECO:0000313" key="1">
    <source>
        <dbReference type="EMBL" id="MPN48851.1"/>
    </source>
</evidence>
<dbReference type="AlphaFoldDB" id="A0A645IBX4"/>
<dbReference type="EMBL" id="VSSQ01111542">
    <property type="protein sequence ID" value="MPN48851.1"/>
    <property type="molecule type" value="Genomic_DNA"/>
</dbReference>
<accession>A0A645IBX4</accession>
<gene>
    <name evidence="1" type="ORF">SDC9_196463</name>
</gene>
<proteinExistence type="predicted"/>
<name>A0A645IBX4_9ZZZZ</name>
<protein>
    <submittedName>
        <fullName evidence="1">Uncharacterized protein</fullName>
    </submittedName>
</protein>
<reference evidence="1" key="1">
    <citation type="submission" date="2019-08" db="EMBL/GenBank/DDBJ databases">
        <authorList>
            <person name="Kucharzyk K."/>
            <person name="Murdoch R.W."/>
            <person name="Higgins S."/>
            <person name="Loffler F."/>
        </authorList>
    </citation>
    <scope>NUCLEOTIDE SEQUENCE</scope>
</reference>